<keyword evidence="1" id="KW-0472">Membrane</keyword>
<dbReference type="EMBL" id="JACSQD010000001">
    <property type="protein sequence ID" value="MBD7994012.1"/>
    <property type="molecule type" value="Genomic_DNA"/>
</dbReference>
<feature type="transmembrane region" description="Helical" evidence="1">
    <location>
        <begin position="176"/>
        <end position="193"/>
    </location>
</feature>
<reference evidence="2 3" key="1">
    <citation type="submission" date="2020-08" db="EMBL/GenBank/DDBJ databases">
        <title>A Genomic Blueprint of the Chicken Gut Microbiome.</title>
        <authorList>
            <person name="Gilroy R."/>
            <person name="Ravi A."/>
            <person name="Getino M."/>
            <person name="Pursley I."/>
            <person name="Horton D.L."/>
            <person name="Alikhan N.-F."/>
            <person name="Baker D."/>
            <person name="Gharbi K."/>
            <person name="Hall N."/>
            <person name="Watson M."/>
            <person name="Adriaenssens E.M."/>
            <person name="Foster-Nyarko E."/>
            <person name="Jarju S."/>
            <person name="Secka A."/>
            <person name="Antonio M."/>
            <person name="Oren A."/>
            <person name="Chaudhuri R."/>
            <person name="La Ragione R.M."/>
            <person name="Hildebrand F."/>
            <person name="Pallen M.J."/>
        </authorList>
    </citation>
    <scope>NUCLEOTIDE SEQUENCE [LARGE SCALE GENOMIC DNA]</scope>
    <source>
        <strain evidence="2 3">Sa2CUA1</strain>
    </source>
</reference>
<keyword evidence="1" id="KW-1133">Transmembrane helix</keyword>
<protein>
    <submittedName>
        <fullName evidence="2">Uncharacterized protein</fullName>
    </submittedName>
</protein>
<feature type="transmembrane region" description="Helical" evidence="1">
    <location>
        <begin position="35"/>
        <end position="54"/>
    </location>
</feature>
<sequence length="239" mass="25606">MSSMREHVELPEEGSQRLVHPLDQADARRPFLRSLWLGEAATPQFFFLAVAILWSVSNNVVIPAVAVLPATVLAGLTARKQQTDAWSYIPRRRQDLARPLPAAWTVASAAFRAAELFLGLLIVCIRFSGGGLPDGVAAWSVGAGAGIVLLMTAELIWRRRSAQQSGESAPMPWPQIFSLAAVAGALLFAAAALRGAGAVWRPADLLAGAAVMVGVQLGWWLLQAPRRTEATPTQEEGKP</sequence>
<evidence type="ECO:0000256" key="1">
    <source>
        <dbReference type="SAM" id="Phobius"/>
    </source>
</evidence>
<accession>A0ABR8UN88</accession>
<proteinExistence type="predicted"/>
<evidence type="ECO:0000313" key="3">
    <source>
        <dbReference type="Proteomes" id="UP000609874"/>
    </source>
</evidence>
<gene>
    <name evidence="2" type="ORF">H9639_01705</name>
</gene>
<comment type="caution">
    <text evidence="2">The sequence shown here is derived from an EMBL/GenBank/DDBJ whole genome shotgun (WGS) entry which is preliminary data.</text>
</comment>
<evidence type="ECO:0000313" key="2">
    <source>
        <dbReference type="EMBL" id="MBD7994012.1"/>
    </source>
</evidence>
<feature type="transmembrane region" description="Helical" evidence="1">
    <location>
        <begin position="135"/>
        <end position="156"/>
    </location>
</feature>
<feature type="transmembrane region" description="Helical" evidence="1">
    <location>
        <begin position="99"/>
        <end position="123"/>
    </location>
</feature>
<feature type="transmembrane region" description="Helical" evidence="1">
    <location>
        <begin position="60"/>
        <end position="78"/>
    </location>
</feature>
<dbReference type="Proteomes" id="UP000609874">
    <property type="component" value="Unassembled WGS sequence"/>
</dbReference>
<feature type="transmembrane region" description="Helical" evidence="1">
    <location>
        <begin position="205"/>
        <end position="222"/>
    </location>
</feature>
<organism evidence="2 3">
    <name type="scientific">Arthrobacter gallicola</name>
    <dbReference type="NCBI Taxonomy" id="2762225"/>
    <lineage>
        <taxon>Bacteria</taxon>
        <taxon>Bacillati</taxon>
        <taxon>Actinomycetota</taxon>
        <taxon>Actinomycetes</taxon>
        <taxon>Micrococcales</taxon>
        <taxon>Micrococcaceae</taxon>
        <taxon>Arthrobacter</taxon>
    </lineage>
</organism>
<keyword evidence="1" id="KW-0812">Transmembrane</keyword>
<name>A0ABR8UN88_9MICC</name>
<keyword evidence="3" id="KW-1185">Reference proteome</keyword>
<dbReference type="RefSeq" id="WP_191806407.1">
    <property type="nucleotide sequence ID" value="NZ_JACSQD010000001.1"/>
</dbReference>